<dbReference type="EMBL" id="JAVRHK010000001">
    <property type="protein sequence ID" value="MDT0675337.1"/>
    <property type="molecule type" value="Genomic_DNA"/>
</dbReference>
<organism evidence="2 3">
    <name type="scientific">Autumnicola musiva</name>
    <dbReference type="NCBI Taxonomy" id="3075589"/>
    <lineage>
        <taxon>Bacteria</taxon>
        <taxon>Pseudomonadati</taxon>
        <taxon>Bacteroidota</taxon>
        <taxon>Flavobacteriia</taxon>
        <taxon>Flavobacteriales</taxon>
        <taxon>Flavobacteriaceae</taxon>
        <taxon>Autumnicola</taxon>
    </lineage>
</organism>
<keyword evidence="3" id="KW-1185">Reference proteome</keyword>
<evidence type="ECO:0000313" key="3">
    <source>
        <dbReference type="Proteomes" id="UP001262582"/>
    </source>
</evidence>
<sequence>MKHSYILFSSIFIFSLFINCGSNKKLQEKVPVQLKDAYTTSKDAALVLHIPIVAIQDNRISLESVYFRGMNSPLKQNEETVGEYVARFNTKDPSIVMSSDPKVEYGNKPPQKPEKSPVSLAKDEALLVFKQNDGETKYYKITGITSRN</sequence>
<gene>
    <name evidence="2" type="ORF">RM539_01910</name>
</gene>
<reference evidence="2 3" key="1">
    <citation type="submission" date="2023-09" db="EMBL/GenBank/DDBJ databases">
        <authorList>
            <person name="Rey-Velasco X."/>
        </authorList>
    </citation>
    <scope>NUCLEOTIDE SEQUENCE [LARGE SCALE GENOMIC DNA]</scope>
    <source>
        <strain evidence="2 3">F117</strain>
    </source>
</reference>
<protein>
    <submittedName>
        <fullName evidence="2">Uncharacterized protein</fullName>
    </submittedName>
</protein>
<feature type="compositionally biased region" description="Basic and acidic residues" evidence="1">
    <location>
        <begin position="101"/>
        <end position="119"/>
    </location>
</feature>
<comment type="caution">
    <text evidence="2">The sequence shown here is derived from an EMBL/GenBank/DDBJ whole genome shotgun (WGS) entry which is preliminary data.</text>
</comment>
<dbReference type="RefSeq" id="WP_311501799.1">
    <property type="nucleotide sequence ID" value="NZ_JAVRHK010000001.1"/>
</dbReference>
<evidence type="ECO:0000313" key="2">
    <source>
        <dbReference type="EMBL" id="MDT0675337.1"/>
    </source>
</evidence>
<dbReference type="Proteomes" id="UP001262582">
    <property type="component" value="Unassembled WGS sequence"/>
</dbReference>
<proteinExistence type="predicted"/>
<name>A0ABU3D1B7_9FLAO</name>
<feature type="region of interest" description="Disordered" evidence="1">
    <location>
        <begin position="97"/>
        <end position="119"/>
    </location>
</feature>
<evidence type="ECO:0000256" key="1">
    <source>
        <dbReference type="SAM" id="MobiDB-lite"/>
    </source>
</evidence>
<accession>A0ABU3D1B7</accession>